<reference evidence="3 4" key="1">
    <citation type="submission" date="2024-05" db="EMBL/GenBank/DDBJ databases">
        <title>Long read based assembly of the Candida bracarensis genome reveals expanded adhesin content.</title>
        <authorList>
            <person name="Marcet-Houben M."/>
            <person name="Ksiezopolska E."/>
            <person name="Gabaldon T."/>
        </authorList>
    </citation>
    <scope>NUCLEOTIDE SEQUENCE [LARGE SCALE GENOMIC DNA]</scope>
    <source>
        <strain evidence="3 4">CBM6</strain>
    </source>
</reference>
<accession>A0ABR4NR13</accession>
<dbReference type="EMBL" id="JBEVYD010000009">
    <property type="protein sequence ID" value="KAL3230662.1"/>
    <property type="molecule type" value="Genomic_DNA"/>
</dbReference>
<dbReference type="InterPro" id="IPR007110">
    <property type="entry name" value="Ig-like_dom"/>
</dbReference>
<organism evidence="3 4">
    <name type="scientific">Nakaseomyces bracarensis</name>
    <dbReference type="NCBI Taxonomy" id="273131"/>
    <lineage>
        <taxon>Eukaryota</taxon>
        <taxon>Fungi</taxon>
        <taxon>Dikarya</taxon>
        <taxon>Ascomycota</taxon>
        <taxon>Saccharomycotina</taxon>
        <taxon>Saccharomycetes</taxon>
        <taxon>Saccharomycetales</taxon>
        <taxon>Saccharomycetaceae</taxon>
        <taxon>Nakaseomyces</taxon>
    </lineage>
</organism>
<comment type="caution">
    <text evidence="3">The sequence shown here is derived from an EMBL/GenBank/DDBJ whole genome shotgun (WGS) entry which is preliminary data.</text>
</comment>
<evidence type="ECO:0000313" key="3">
    <source>
        <dbReference type="EMBL" id="KAL3230662.1"/>
    </source>
</evidence>
<comment type="similarity">
    <text evidence="1">Belongs to the MEMO1 family.</text>
</comment>
<evidence type="ECO:0000259" key="2">
    <source>
        <dbReference type="PROSITE" id="PS50835"/>
    </source>
</evidence>
<name>A0ABR4NR13_9SACH</name>
<dbReference type="CDD" id="cd07361">
    <property type="entry name" value="MEMO_like"/>
    <property type="match status" value="1"/>
</dbReference>
<dbReference type="Proteomes" id="UP001623330">
    <property type="component" value="Unassembled WGS sequence"/>
</dbReference>
<dbReference type="PANTHER" id="PTHR11060">
    <property type="entry name" value="PROTEIN MEMO1"/>
    <property type="match status" value="1"/>
</dbReference>
<evidence type="ECO:0000313" key="4">
    <source>
        <dbReference type="Proteomes" id="UP001623330"/>
    </source>
</evidence>
<feature type="domain" description="Ig-like" evidence="2">
    <location>
        <begin position="265"/>
        <end position="332"/>
    </location>
</feature>
<sequence length="332" mass="37648">MSIRPATHAGSWYSSHSDELSHQLVSYLENSGKNCVPGARLIVSPHAGYRYCGPTMAYSYASLDLRKTPKRVFVLGPSHHVYFKNEVLVSPFKELETPVGNLKVDTKVCDELVNLSKDPGKQLFKYMDEETDSDEHSLEMQFPMLSQTLQWRNVKLDEVKVIPLMVSHNSVNVDQELGRVLAPYLADPENIFIVSSDFCHWGRRFSYTGYVGSRDELEDILRDETEVEMLTTRSKLSHHQVAIWKSIEIMDKYAMQIISDHSNKPQELYNDWKQYLAITGNTICGERPLLVVSCALAHTGYSTFQWPHYSQSSKVTSVADSSVSYSAGYACI</sequence>
<dbReference type="Gene3D" id="3.40.830.10">
    <property type="entry name" value="LigB-like"/>
    <property type="match status" value="1"/>
</dbReference>
<dbReference type="PANTHER" id="PTHR11060:SF0">
    <property type="entry name" value="PROTEIN MEMO1"/>
    <property type="match status" value="1"/>
</dbReference>
<evidence type="ECO:0000256" key="1">
    <source>
        <dbReference type="ARBA" id="ARBA00006315"/>
    </source>
</evidence>
<dbReference type="HAMAP" id="MF_00055">
    <property type="entry name" value="MEMO1"/>
    <property type="match status" value="1"/>
</dbReference>
<keyword evidence="4" id="KW-1185">Reference proteome</keyword>
<protein>
    <recommendedName>
        <fullName evidence="2">Ig-like domain-containing protein</fullName>
    </recommendedName>
</protein>
<dbReference type="NCBIfam" id="TIGR04336">
    <property type="entry name" value="AmmeMemoSam_B"/>
    <property type="match status" value="1"/>
</dbReference>
<proteinExistence type="inferred from homology"/>
<gene>
    <name evidence="3" type="ORF">RNJ44_01111</name>
</gene>
<dbReference type="PROSITE" id="PS50835">
    <property type="entry name" value="IG_LIKE"/>
    <property type="match status" value="1"/>
</dbReference>
<dbReference type="InterPro" id="IPR002737">
    <property type="entry name" value="MEMO1_fam"/>
</dbReference>
<dbReference type="Pfam" id="PF01875">
    <property type="entry name" value="Memo"/>
    <property type="match status" value="1"/>
</dbReference>